<dbReference type="PANTHER" id="PTHR35179">
    <property type="entry name" value="PROTEIN CBG02620"/>
    <property type="match status" value="1"/>
</dbReference>
<reference evidence="1 2" key="1">
    <citation type="submission" date="2018-02" db="EMBL/GenBank/DDBJ databases">
        <title>Genome sequence of the basidiomycete white-rot fungus Phlebia centrifuga.</title>
        <authorList>
            <person name="Granchi Z."/>
            <person name="Peng M."/>
            <person name="de Vries R.P."/>
            <person name="Hilden K."/>
            <person name="Makela M.R."/>
            <person name="Grigoriev I."/>
            <person name="Riley R."/>
        </authorList>
    </citation>
    <scope>NUCLEOTIDE SEQUENCE [LARGE SCALE GENOMIC DNA]</scope>
    <source>
        <strain evidence="1 2">FBCC195</strain>
    </source>
</reference>
<dbReference type="EMBL" id="MLYV02000772">
    <property type="protein sequence ID" value="PSR77825.1"/>
    <property type="molecule type" value="Genomic_DNA"/>
</dbReference>
<dbReference type="OrthoDB" id="420564at2759"/>
<gene>
    <name evidence="1" type="ORF">PHLCEN_2v7697</name>
</gene>
<dbReference type="AlphaFoldDB" id="A0A2R6NWC9"/>
<proteinExistence type="predicted"/>
<dbReference type="PANTHER" id="PTHR35179:SF2">
    <property type="entry name" value="START DOMAIN-CONTAINING PROTEIN"/>
    <property type="match status" value="1"/>
</dbReference>
<comment type="caution">
    <text evidence="1">The sequence shown here is derived from an EMBL/GenBank/DDBJ whole genome shotgun (WGS) entry which is preliminary data.</text>
</comment>
<dbReference type="Proteomes" id="UP000186601">
    <property type="component" value="Unassembled WGS sequence"/>
</dbReference>
<evidence type="ECO:0000313" key="2">
    <source>
        <dbReference type="Proteomes" id="UP000186601"/>
    </source>
</evidence>
<name>A0A2R6NWC9_9APHY</name>
<protein>
    <submittedName>
        <fullName evidence="1">Uncharacterized protein</fullName>
    </submittedName>
</protein>
<keyword evidence="2" id="KW-1185">Reference proteome</keyword>
<evidence type="ECO:0000313" key="1">
    <source>
        <dbReference type="EMBL" id="PSR77825.1"/>
    </source>
</evidence>
<accession>A0A2R6NWC9</accession>
<organism evidence="1 2">
    <name type="scientific">Hermanssonia centrifuga</name>
    <dbReference type="NCBI Taxonomy" id="98765"/>
    <lineage>
        <taxon>Eukaryota</taxon>
        <taxon>Fungi</taxon>
        <taxon>Dikarya</taxon>
        <taxon>Basidiomycota</taxon>
        <taxon>Agaricomycotina</taxon>
        <taxon>Agaricomycetes</taxon>
        <taxon>Polyporales</taxon>
        <taxon>Meruliaceae</taxon>
        <taxon>Hermanssonia</taxon>
    </lineage>
</organism>
<sequence>MKARQLHNDLQSVHVATIDRPGNDLGTADVILKDVTYIASYSWTNAHNPVIVVPGSPPLWINKPVPFSLAPDKGMSFMDQNSSRMPSYPLLPLFRAVDTMQNNVSPISDWKTLDIITDRNNLRKLLSWAYPHAQIKSRTKFRIDIQLAGQRTLLLQRWEERSKVKSDGFGYGHTFEQATTVPGPTCTHRGLTGYHRIISYVG</sequence>